<dbReference type="InterPro" id="IPR036188">
    <property type="entry name" value="FAD/NAD-bd_sf"/>
</dbReference>
<evidence type="ECO:0000313" key="1">
    <source>
        <dbReference type="EMBL" id="MBB3167888.1"/>
    </source>
</evidence>
<sequence length="234" mass="25180">MGSQDIVIIGGGHNGLVCACYLAEAGQKVTVLERRSITGGAAVTEEFHPGFRNSTASYTVSLLNPKIIEDLNLKAHGLEVRLRPQSNFFPLPDGNSLSFMSNFEATREEVARFSQRDAAVLGDFYEMLETQADLLRSELLRTPPNVGGGLSDLLHVGKFALGMRALSMPERRDALDMFTKSAKDILDAWFESDVVKAAFAFDSVVGAYGAPSTPGSAYVLLHHVFGEANGVPGA</sequence>
<name>A0A839UQR5_9GAMM</name>
<comment type="caution">
    <text evidence="1">The sequence shown here is derived from an EMBL/GenBank/DDBJ whole genome shotgun (WGS) entry which is preliminary data.</text>
</comment>
<dbReference type="RefSeq" id="WP_246341132.1">
    <property type="nucleotide sequence ID" value="NZ_JACHXZ010000001.1"/>
</dbReference>
<dbReference type="Gene3D" id="3.50.50.60">
    <property type="entry name" value="FAD/NAD(P)-binding domain"/>
    <property type="match status" value="1"/>
</dbReference>
<reference evidence="1 2" key="1">
    <citation type="submission" date="2020-08" db="EMBL/GenBank/DDBJ databases">
        <title>Genomic Encyclopedia of Type Strains, Phase III (KMG-III): the genomes of soil and plant-associated and newly described type strains.</title>
        <authorList>
            <person name="Whitman W."/>
        </authorList>
    </citation>
    <scope>NUCLEOTIDE SEQUENCE [LARGE SCALE GENOMIC DNA]</scope>
    <source>
        <strain evidence="1 2">CECT 8571</strain>
    </source>
</reference>
<gene>
    <name evidence="1" type="ORF">FHS30_001064</name>
</gene>
<proteinExistence type="predicted"/>
<dbReference type="EMBL" id="JACHXZ010000001">
    <property type="protein sequence ID" value="MBB3167888.1"/>
    <property type="molecule type" value="Genomic_DNA"/>
</dbReference>
<dbReference type="PANTHER" id="PTHR10668:SF103">
    <property type="entry name" value="PYRIDINE NUCLEOTIDE-DISULFIDE OXIDOREDUCTASE DOMAIN-CONTAINING PROTEIN 2"/>
    <property type="match status" value="1"/>
</dbReference>
<dbReference type="SUPFAM" id="SSF51905">
    <property type="entry name" value="FAD/NAD(P)-binding domain"/>
    <property type="match status" value="1"/>
</dbReference>
<organism evidence="1 2">
    <name type="scientific">Simiduia aestuariiviva</name>
    <dbReference type="NCBI Taxonomy" id="1510459"/>
    <lineage>
        <taxon>Bacteria</taxon>
        <taxon>Pseudomonadati</taxon>
        <taxon>Pseudomonadota</taxon>
        <taxon>Gammaproteobacteria</taxon>
        <taxon>Cellvibrionales</taxon>
        <taxon>Cellvibrionaceae</taxon>
        <taxon>Simiduia</taxon>
    </lineage>
</organism>
<accession>A0A839UQR5</accession>
<dbReference type="PANTHER" id="PTHR10668">
    <property type="entry name" value="PHYTOENE DEHYDROGENASE"/>
    <property type="match status" value="1"/>
</dbReference>
<evidence type="ECO:0000313" key="2">
    <source>
        <dbReference type="Proteomes" id="UP000559987"/>
    </source>
</evidence>
<dbReference type="Proteomes" id="UP000559987">
    <property type="component" value="Unassembled WGS sequence"/>
</dbReference>
<dbReference type="PRINTS" id="PR00419">
    <property type="entry name" value="ADXRDTASE"/>
</dbReference>
<dbReference type="Pfam" id="PF13450">
    <property type="entry name" value="NAD_binding_8"/>
    <property type="match status" value="1"/>
</dbReference>
<keyword evidence="2" id="KW-1185">Reference proteome</keyword>
<protein>
    <submittedName>
        <fullName evidence="1">Phytoene dehydrogenase-like protein</fullName>
    </submittedName>
</protein>
<dbReference type="AlphaFoldDB" id="A0A839UQR5"/>